<dbReference type="FunFam" id="1.10.8.60:FF:000001">
    <property type="entry name" value="ATP-dependent zinc metalloprotease FtsH"/>
    <property type="match status" value="1"/>
</dbReference>
<comment type="caution">
    <text evidence="12">The sequence shown here is derived from an EMBL/GenBank/DDBJ whole genome shotgun (WGS) entry which is preliminary data.</text>
</comment>
<reference evidence="12" key="1">
    <citation type="submission" date="2021-02" db="EMBL/GenBank/DDBJ databases">
        <authorList>
            <person name="Nowell W R."/>
        </authorList>
    </citation>
    <scope>NUCLEOTIDE SEQUENCE</scope>
</reference>
<dbReference type="SUPFAM" id="SSF52540">
    <property type="entry name" value="P-loop containing nucleoside triphosphate hydrolases"/>
    <property type="match status" value="1"/>
</dbReference>
<dbReference type="GO" id="GO:0008237">
    <property type="term" value="F:metallopeptidase activity"/>
    <property type="evidence" value="ECO:0007669"/>
    <property type="project" value="UniProtKB-KW"/>
</dbReference>
<evidence type="ECO:0000256" key="7">
    <source>
        <dbReference type="ARBA" id="ARBA00022840"/>
    </source>
</evidence>
<dbReference type="GO" id="GO:0046872">
    <property type="term" value="F:metal ion binding"/>
    <property type="evidence" value="ECO:0007669"/>
    <property type="project" value="UniProtKB-KW"/>
</dbReference>
<keyword evidence="8" id="KW-0482">Metalloprotease</keyword>
<proteinExistence type="inferred from homology"/>
<dbReference type="Pfam" id="PF00004">
    <property type="entry name" value="AAA"/>
    <property type="match status" value="1"/>
</dbReference>
<accession>A0A8S3KGF2</accession>
<evidence type="ECO:0000256" key="8">
    <source>
        <dbReference type="ARBA" id="ARBA00023049"/>
    </source>
</evidence>
<dbReference type="Pfam" id="PF17862">
    <property type="entry name" value="AAA_lid_3"/>
    <property type="match status" value="1"/>
</dbReference>
<dbReference type="InterPro" id="IPR027417">
    <property type="entry name" value="P-loop_NTPase"/>
</dbReference>
<dbReference type="GO" id="GO:0005745">
    <property type="term" value="C:m-AAA complex"/>
    <property type="evidence" value="ECO:0007669"/>
    <property type="project" value="TreeGrafter"/>
</dbReference>
<evidence type="ECO:0000256" key="1">
    <source>
        <dbReference type="ARBA" id="ARBA00001947"/>
    </source>
</evidence>
<sequence>IIILAATNRRDYLDSALLRPGRFDSEIHISPPDLRGRTEIFELYLSKVTYDRNIDMEYLAKGTTGFTGADIENMVNQAALYAAQIDAPAVNMKHLEHARDKVLMGPAKKSKI</sequence>
<dbReference type="PANTHER" id="PTHR43655">
    <property type="entry name" value="ATP-DEPENDENT PROTEASE"/>
    <property type="match status" value="1"/>
</dbReference>
<keyword evidence="4" id="KW-0479">Metal-binding</keyword>
<keyword evidence="5 9" id="KW-0547">Nucleotide-binding</keyword>
<keyword evidence="8" id="KW-0378">Hydrolase</keyword>
<evidence type="ECO:0000256" key="4">
    <source>
        <dbReference type="ARBA" id="ARBA00022723"/>
    </source>
</evidence>
<keyword evidence="7 9" id="KW-0067">ATP-binding</keyword>
<keyword evidence="8" id="KW-0645">Protease</keyword>
<dbReference type="InterPro" id="IPR041569">
    <property type="entry name" value="AAA_lid_3"/>
</dbReference>
<evidence type="ECO:0000313" key="12">
    <source>
        <dbReference type="EMBL" id="CAF5227543.1"/>
    </source>
</evidence>
<protein>
    <submittedName>
        <fullName evidence="12">Uncharacterized protein</fullName>
    </submittedName>
</protein>
<dbReference type="GO" id="GO:0034982">
    <property type="term" value="P:mitochondrial protein processing"/>
    <property type="evidence" value="ECO:0007669"/>
    <property type="project" value="TreeGrafter"/>
</dbReference>
<dbReference type="GO" id="GO:0005524">
    <property type="term" value="F:ATP binding"/>
    <property type="evidence" value="ECO:0007669"/>
    <property type="project" value="UniProtKB-KW"/>
</dbReference>
<organism evidence="12 13">
    <name type="scientific">Rotaria magnacalcarata</name>
    <dbReference type="NCBI Taxonomy" id="392030"/>
    <lineage>
        <taxon>Eukaryota</taxon>
        <taxon>Metazoa</taxon>
        <taxon>Spiralia</taxon>
        <taxon>Gnathifera</taxon>
        <taxon>Rotifera</taxon>
        <taxon>Eurotatoria</taxon>
        <taxon>Bdelloidea</taxon>
        <taxon>Philodinida</taxon>
        <taxon>Philodinidae</taxon>
        <taxon>Rotaria</taxon>
    </lineage>
</organism>
<comment type="similarity">
    <text evidence="2">In the C-terminal section; belongs to the peptidase M41 family.</text>
</comment>
<dbReference type="Gene3D" id="1.10.8.60">
    <property type="match status" value="1"/>
</dbReference>
<feature type="non-terminal residue" evidence="12">
    <location>
        <position position="1"/>
    </location>
</feature>
<feature type="domain" description="AAA ATPase AAA+ lid" evidence="11">
    <location>
        <begin position="53"/>
        <end position="96"/>
    </location>
</feature>
<evidence type="ECO:0000256" key="3">
    <source>
        <dbReference type="ARBA" id="ARBA00010550"/>
    </source>
</evidence>
<evidence type="ECO:0000256" key="9">
    <source>
        <dbReference type="RuleBase" id="RU003651"/>
    </source>
</evidence>
<evidence type="ECO:0000256" key="6">
    <source>
        <dbReference type="ARBA" id="ARBA00022833"/>
    </source>
</evidence>
<evidence type="ECO:0000313" key="13">
    <source>
        <dbReference type="Proteomes" id="UP000676336"/>
    </source>
</evidence>
<feature type="domain" description="ATPase AAA-type core" evidence="10">
    <location>
        <begin position="1"/>
        <end position="30"/>
    </location>
</feature>
<comment type="cofactor">
    <cofactor evidence="1">
        <name>Zn(2+)</name>
        <dbReference type="ChEBI" id="CHEBI:29105"/>
    </cofactor>
</comment>
<evidence type="ECO:0000256" key="2">
    <source>
        <dbReference type="ARBA" id="ARBA00010044"/>
    </source>
</evidence>
<evidence type="ECO:0000256" key="5">
    <source>
        <dbReference type="ARBA" id="ARBA00022741"/>
    </source>
</evidence>
<gene>
    <name evidence="12" type="ORF">SMN809_LOCUS85317</name>
</gene>
<dbReference type="Proteomes" id="UP000676336">
    <property type="component" value="Unassembled WGS sequence"/>
</dbReference>
<name>A0A8S3KGF2_9BILA</name>
<dbReference type="InterPro" id="IPR003960">
    <property type="entry name" value="ATPase_AAA_CS"/>
</dbReference>
<dbReference type="EMBL" id="CAJOBI010364181">
    <property type="protein sequence ID" value="CAF5227543.1"/>
    <property type="molecule type" value="Genomic_DNA"/>
</dbReference>
<comment type="similarity">
    <text evidence="9">Belongs to the AAA ATPase family.</text>
</comment>
<dbReference type="PROSITE" id="PS00674">
    <property type="entry name" value="AAA"/>
    <property type="match status" value="1"/>
</dbReference>
<dbReference type="InterPro" id="IPR050928">
    <property type="entry name" value="ATP-dep_Zn_Metalloprotease"/>
</dbReference>
<dbReference type="PANTHER" id="PTHR43655:SF38">
    <property type="entry name" value="ATP-DEPENDENT ZINC METALLOPROTEASE YME1L"/>
    <property type="match status" value="1"/>
</dbReference>
<dbReference type="AlphaFoldDB" id="A0A8S3KGF2"/>
<evidence type="ECO:0000259" key="10">
    <source>
        <dbReference type="Pfam" id="PF00004"/>
    </source>
</evidence>
<dbReference type="InterPro" id="IPR003959">
    <property type="entry name" value="ATPase_AAA_core"/>
</dbReference>
<feature type="non-terminal residue" evidence="12">
    <location>
        <position position="112"/>
    </location>
</feature>
<evidence type="ECO:0000259" key="11">
    <source>
        <dbReference type="Pfam" id="PF17862"/>
    </source>
</evidence>
<keyword evidence="6" id="KW-0862">Zinc</keyword>
<dbReference type="Gene3D" id="3.40.50.300">
    <property type="entry name" value="P-loop containing nucleotide triphosphate hydrolases"/>
    <property type="match status" value="1"/>
</dbReference>
<dbReference type="GO" id="GO:0016887">
    <property type="term" value="F:ATP hydrolysis activity"/>
    <property type="evidence" value="ECO:0007669"/>
    <property type="project" value="InterPro"/>
</dbReference>
<comment type="similarity">
    <text evidence="3">In the N-terminal section; belongs to the AAA ATPase family.</text>
</comment>